<dbReference type="CDD" id="cd00761">
    <property type="entry name" value="Glyco_tranf_GTA_type"/>
    <property type="match status" value="1"/>
</dbReference>
<reference evidence="3 4" key="1">
    <citation type="journal article" date="2020" name="Front. Microbiol.">
        <title>Genetic Organization of the aprX-lipA2 Operon Affects the Proteolytic Potential of Pseudomonas Species in Milk.</title>
        <authorList>
            <person name="Maier C."/>
            <person name="Huptas C."/>
            <person name="von Neubeck M."/>
            <person name="Scherer S."/>
            <person name="Wenning M."/>
            <person name="Lucking G."/>
        </authorList>
    </citation>
    <scope>NUCLEOTIDE SEQUENCE [LARGE SCALE GENOMIC DNA]</scope>
    <source>
        <strain evidence="3 4">WS 5094</strain>
    </source>
</reference>
<name>A0A9Q5B480_PSEFR</name>
<evidence type="ECO:0000256" key="1">
    <source>
        <dbReference type="ARBA" id="ARBA00022519"/>
    </source>
</evidence>
<dbReference type="InterPro" id="IPR001173">
    <property type="entry name" value="Glyco_trans_2-like"/>
</dbReference>
<evidence type="ECO:0000313" key="4">
    <source>
        <dbReference type="Proteomes" id="UP000564604"/>
    </source>
</evidence>
<dbReference type="AlphaFoldDB" id="A0A9Q5B480"/>
<feature type="domain" description="Glycosyltransferase 2-like" evidence="2">
    <location>
        <begin position="8"/>
        <end position="127"/>
    </location>
</feature>
<dbReference type="SUPFAM" id="SSF53756">
    <property type="entry name" value="UDP-Glycosyltransferase/glycogen phosphorylase"/>
    <property type="match status" value="1"/>
</dbReference>
<proteinExistence type="predicted"/>
<dbReference type="Proteomes" id="UP000564604">
    <property type="component" value="Unassembled WGS sequence"/>
</dbReference>
<dbReference type="InterPro" id="IPR029044">
    <property type="entry name" value="Nucleotide-diphossugar_trans"/>
</dbReference>
<dbReference type="PANTHER" id="PTHR43685:SF2">
    <property type="entry name" value="GLYCOSYLTRANSFERASE 2-LIKE DOMAIN-CONTAINING PROTEIN"/>
    <property type="match status" value="1"/>
</dbReference>
<dbReference type="PANTHER" id="PTHR43685">
    <property type="entry name" value="GLYCOSYLTRANSFERASE"/>
    <property type="match status" value="1"/>
</dbReference>
<keyword evidence="1" id="KW-0997">Cell inner membrane</keyword>
<evidence type="ECO:0000259" key="2">
    <source>
        <dbReference type="Pfam" id="PF00535"/>
    </source>
</evidence>
<gene>
    <name evidence="3" type="ORF">HBN89_22440</name>
</gene>
<dbReference type="Gene3D" id="3.40.50.2000">
    <property type="entry name" value="Glycogen Phosphorylase B"/>
    <property type="match status" value="1"/>
</dbReference>
<protein>
    <submittedName>
        <fullName evidence="3">Glycosyltransferase</fullName>
    </submittedName>
</protein>
<dbReference type="Gene3D" id="3.90.550.10">
    <property type="entry name" value="Spore Coat Polysaccharide Biosynthesis Protein SpsA, Chain A"/>
    <property type="match status" value="3"/>
</dbReference>
<dbReference type="Pfam" id="PF00535">
    <property type="entry name" value="Glycos_transf_2"/>
    <property type="match status" value="2"/>
</dbReference>
<dbReference type="EMBL" id="JAAQYX010000043">
    <property type="protein sequence ID" value="NNB51989.1"/>
    <property type="molecule type" value="Genomic_DNA"/>
</dbReference>
<feature type="domain" description="Glycosyltransferase 2-like" evidence="2">
    <location>
        <begin position="579"/>
        <end position="747"/>
    </location>
</feature>
<accession>A0A9Q5B480</accession>
<sequence>MKDLPLVSVIIPAYKASWFETALASACAQTYANLEIIVCDDSDGAMIGAIVERYAGSQQVPIRYQRNQQPLHEMRNTVECIRLARGFYIKFLHDDDVLAPDCVARLVATMEADPHIALATSRRERIDSAGQPLADILATVTAFPQPVRVDGPGLVSLLAEHTLNFIGEPSCVLCRRADVLAYGDQLMSLNGQPIDWVGDLSIYVKLLQCGHLAYLPQTLTWVRVSSEQFSQQGRDTPGIGQQGHDNFRHQLRELGWHQPVEGPRQVAVARLDNPEVVQQVDIIAHLNDVRNTLVQQEQQRQWLAARVPSEPQSRLIGQRLAQMAGGPTIAVVVLDPAGDSQALQATLDSIAHARSTGAMLQGIVLTPQSRRQSPGDDMQYCSCQRDGFVAQINRIARSGDHRWLMLVEAGDRLTDSGMLISSLELLDDPQCRAIYGDAMVHEHGDVISPALRPDFNLDYLLSMPGVMARNWLFRASAVAEAGGFNEQYPAALELELILRMINRQGMVGFGHLCEPLVINQRAALADSPEFAEVLGLHLQERGYAQAQVLSLRSGQFRIRYGHPQRPSVSIVLVLDTDLPALQRCVISLLEHTRYPDYELLIVNNACADPQAAAWLAGSRQLLGERLQVVDLPLPRGRASAINLGAAQARGEYLLLLRSDTVLMQEQWLDELLNHAQRPEVAIVGAKAVSTARTITHAGIILGLEESAGHGFAGQAMSASGYMNRLFVDQNYSAVSDVCLMIRREVFEAVNGLDAEVFEQGAADIDLCLRVARTGYLTVWTPHAAIIHDHPQTAVPLAVRQSFQRRWAAELPRDPAYNTSLSLSDAGGFKLADAQLAWQPLSWKPLPVILARAADVYGCGHYRIIQPLQALKNAGHAEGALIHGLPGLMQLQRYAPDTLVMQRPLQEQSLEAIEKIKAFSQVFKVYELDDYYPNVPLKSVHRGSVPKDIMRSLRRGLACADRFVVSTEPLAEALGNFHSKIHVVKNRLDPQWWAALPPSARRTSRKPRVGWAGGSGHTGDLELIADVVKALCDEVDWVFFGMCPQRLRPFVKEFHPGIRIDLYPAALARLDLDLAVAPLEDNLFNACKSNLRLLEYGACAIPVVCSDGPSYRGDLPVTRVNNRFRDWVEAIRMHVNDLDAAAVAGDTLRDCIHRDWMLDEVGLQQWRKAWLAD</sequence>
<evidence type="ECO:0000313" key="3">
    <source>
        <dbReference type="EMBL" id="NNB51989.1"/>
    </source>
</evidence>
<dbReference type="SUPFAM" id="SSF53448">
    <property type="entry name" value="Nucleotide-diphospho-sugar transferases"/>
    <property type="match status" value="3"/>
</dbReference>
<dbReference type="RefSeq" id="WP_095041263.1">
    <property type="nucleotide sequence ID" value="NZ_JAAEBQ010000001.1"/>
</dbReference>
<dbReference type="InterPro" id="IPR050834">
    <property type="entry name" value="Glycosyltransf_2"/>
</dbReference>
<organism evidence="3 4">
    <name type="scientific">Pseudomonas fragi</name>
    <dbReference type="NCBI Taxonomy" id="296"/>
    <lineage>
        <taxon>Bacteria</taxon>
        <taxon>Pseudomonadati</taxon>
        <taxon>Pseudomonadota</taxon>
        <taxon>Gammaproteobacteria</taxon>
        <taxon>Pseudomonadales</taxon>
        <taxon>Pseudomonadaceae</taxon>
        <taxon>Pseudomonas</taxon>
    </lineage>
</organism>
<keyword evidence="1" id="KW-1003">Cell membrane</keyword>
<comment type="caution">
    <text evidence="3">The sequence shown here is derived from an EMBL/GenBank/DDBJ whole genome shotgun (WGS) entry which is preliminary data.</text>
</comment>
<keyword evidence="1" id="KW-0472">Membrane</keyword>